<accession>A0A4Y2WQE0</accession>
<name>A0A4Y2WQE0_ARAVE</name>
<dbReference type="EMBL" id="BGPR01064776">
    <property type="protein sequence ID" value="GBO39691.1"/>
    <property type="molecule type" value="Genomic_DNA"/>
</dbReference>
<reference evidence="2 4" key="1">
    <citation type="journal article" date="2019" name="Sci. Rep.">
        <title>Orb-weaving spider Araneus ventricosus genome elucidates the spidroin gene catalogue.</title>
        <authorList>
            <person name="Kono N."/>
            <person name="Nakamura H."/>
            <person name="Ohtoshi R."/>
            <person name="Moran D.A.P."/>
            <person name="Shinohara A."/>
            <person name="Yoshida Y."/>
            <person name="Fujiwara M."/>
            <person name="Mori M."/>
            <person name="Tomita M."/>
            <person name="Arakawa K."/>
        </authorList>
    </citation>
    <scope>NUCLEOTIDE SEQUENCE [LARGE SCALE GENOMIC DNA]</scope>
</reference>
<evidence type="ECO:0000313" key="4">
    <source>
        <dbReference type="Proteomes" id="UP000499080"/>
    </source>
</evidence>
<dbReference type="AlphaFoldDB" id="A0A4Y2WQE0"/>
<dbReference type="EMBL" id="BGPR01064762">
    <property type="protein sequence ID" value="GBO39673.1"/>
    <property type="molecule type" value="Genomic_DNA"/>
</dbReference>
<comment type="caution">
    <text evidence="2">The sequence shown here is derived from an EMBL/GenBank/DDBJ whole genome shotgun (WGS) entry which is preliminary data.</text>
</comment>
<sequence length="92" mass="10540">MNITSKVRSMFLEKQMLRQSTTHPNEMKIEEAISEDSDGHMLNTHAPIQRASMAANILHSLGREIDYRRDVSRVTKGNHNHTGQLLRSQTKL</sequence>
<feature type="region of interest" description="Disordered" evidence="1">
    <location>
        <begin position="73"/>
        <end position="92"/>
    </location>
</feature>
<organism evidence="2 4">
    <name type="scientific">Araneus ventricosus</name>
    <name type="common">Orbweaver spider</name>
    <name type="synonym">Epeira ventricosa</name>
    <dbReference type="NCBI Taxonomy" id="182803"/>
    <lineage>
        <taxon>Eukaryota</taxon>
        <taxon>Metazoa</taxon>
        <taxon>Ecdysozoa</taxon>
        <taxon>Arthropoda</taxon>
        <taxon>Chelicerata</taxon>
        <taxon>Arachnida</taxon>
        <taxon>Araneae</taxon>
        <taxon>Araneomorphae</taxon>
        <taxon>Entelegynae</taxon>
        <taxon>Araneoidea</taxon>
        <taxon>Araneidae</taxon>
        <taxon>Araneus</taxon>
    </lineage>
</organism>
<protein>
    <submittedName>
        <fullName evidence="2">Uncharacterized protein</fullName>
    </submittedName>
</protein>
<gene>
    <name evidence="3" type="ORF">AVEN_259236_1</name>
    <name evidence="2" type="ORF">AVEN_44502_1</name>
</gene>
<keyword evidence="4" id="KW-1185">Reference proteome</keyword>
<evidence type="ECO:0000313" key="3">
    <source>
        <dbReference type="EMBL" id="GBO39691.1"/>
    </source>
</evidence>
<evidence type="ECO:0000256" key="1">
    <source>
        <dbReference type="SAM" id="MobiDB-lite"/>
    </source>
</evidence>
<proteinExistence type="predicted"/>
<dbReference type="Proteomes" id="UP000499080">
    <property type="component" value="Unassembled WGS sequence"/>
</dbReference>
<feature type="compositionally biased region" description="Polar residues" evidence="1">
    <location>
        <begin position="75"/>
        <end position="92"/>
    </location>
</feature>
<evidence type="ECO:0000313" key="2">
    <source>
        <dbReference type="EMBL" id="GBO39673.1"/>
    </source>
</evidence>